<dbReference type="GO" id="GO:0044539">
    <property type="term" value="P:long-chain fatty acid import into cell"/>
    <property type="evidence" value="ECO:0007669"/>
    <property type="project" value="TreeGrafter"/>
</dbReference>
<dbReference type="EMBL" id="AP022590">
    <property type="protein sequence ID" value="BBY38609.1"/>
    <property type="molecule type" value="Genomic_DNA"/>
</dbReference>
<organism evidence="8 9">
    <name type="scientific">Mycobacterium mantenii</name>
    <dbReference type="NCBI Taxonomy" id="560555"/>
    <lineage>
        <taxon>Bacteria</taxon>
        <taxon>Bacillati</taxon>
        <taxon>Actinomycetota</taxon>
        <taxon>Actinomycetes</taxon>
        <taxon>Mycobacteriales</taxon>
        <taxon>Mycobacteriaceae</taxon>
        <taxon>Mycobacterium</taxon>
        <taxon>Mycobacterium avium complex (MAC)</taxon>
    </lineage>
</organism>
<dbReference type="STRING" id="560555.BST30_13570"/>
<sequence length="592" mass="64016">MSDRDGGARTAVKLTDIALRVPAVLADLPVIARGAMTGLLAQPGSKKSIGTVFQERAARFGDRIFLRMGDQQLTYRDANAAANRYAAVLAARGVGQGDVVAIMLRNSPNTVLAMLAAVKCGAVAGMLNYHQRGEVLKHSLGLLDAKVLIAEADLVSAVAECGGSGSTETITVEDLERFAVSAPATNPASASAVHARDTAFYIFTSGTTGFPKASIMTHLRWLKALAAFGGIGLRLKSSDTLYCCLPLYHNNALTVALSSVINSGATLALGKSFSASKFWDEVIANEATAFIYIGEVCRYLLNQPAKPTDRAHKVRLIAGNGLRPEIWDEFTKRFGIARVCEFYASSEGNAAFINIFNVPRSTGIFPMPLAYVEYDHETGVPLRDDNGRVRRVPAGEPGLLLSPVNRLQPFDGYTDQESSEKKLVRNAFREGDCWFNTGDVMSPQGLGHAAFVDRLGDTFRWKGENVATTEVEAALASDESVENCTVFGVEVPRTGGRAGMAAVKLRDGAEFDGRSLARAVYDQLPVYALPLFVRVVESIEQTTTFKSRKVELREQAYGPDVEDPLYVLAGRDEGYVPYYDEYPAEVADGKRP</sequence>
<dbReference type="RefSeq" id="WP_083095368.1">
    <property type="nucleotide sequence ID" value="NZ_AP022590.1"/>
</dbReference>
<dbReference type="FunFam" id="3.30.300.30:FF:000020">
    <property type="entry name" value="Long-chain fatty acid transporter"/>
    <property type="match status" value="1"/>
</dbReference>
<name>A0A1X0FV65_MYCNT</name>
<feature type="domain" description="AMP-dependent synthetase/ligase" evidence="5">
    <location>
        <begin position="53"/>
        <end position="384"/>
    </location>
</feature>
<dbReference type="Pfam" id="PF13193">
    <property type="entry name" value="AMP-binding_C"/>
    <property type="match status" value="1"/>
</dbReference>
<accession>A0A1X0FV65</accession>
<protein>
    <submittedName>
        <fullName evidence="8">Long-chain-acyl-CoA synthetase</fullName>
    </submittedName>
</protein>
<dbReference type="PROSITE" id="PS00455">
    <property type="entry name" value="AMP_BINDING"/>
    <property type="match status" value="1"/>
</dbReference>
<dbReference type="GO" id="GO:0004467">
    <property type="term" value="F:long-chain fatty acid-CoA ligase activity"/>
    <property type="evidence" value="ECO:0007669"/>
    <property type="project" value="TreeGrafter"/>
</dbReference>
<dbReference type="InterPro" id="IPR054874">
    <property type="entry name" value="FACL_FadD6"/>
</dbReference>
<keyword evidence="3" id="KW-0547">Nucleotide-binding</keyword>
<evidence type="ECO:0000259" key="5">
    <source>
        <dbReference type="Pfam" id="PF00501"/>
    </source>
</evidence>
<dbReference type="GO" id="GO:0005524">
    <property type="term" value="F:ATP binding"/>
    <property type="evidence" value="ECO:0007669"/>
    <property type="project" value="UniProtKB-KW"/>
</dbReference>
<reference evidence="7 10" key="2">
    <citation type="journal article" date="2019" name="Emerg. Microbes Infect.">
        <title>Comprehensive subspecies identification of 175 nontuberculous mycobacteria species based on 7547 genomic profiles.</title>
        <authorList>
            <person name="Matsumoto Y."/>
            <person name="Kinjo T."/>
            <person name="Motooka D."/>
            <person name="Nabeya D."/>
            <person name="Jung N."/>
            <person name="Uechi K."/>
            <person name="Horii T."/>
            <person name="Iida T."/>
            <person name="Fujita J."/>
            <person name="Nakamura S."/>
        </authorList>
    </citation>
    <scope>NUCLEOTIDE SEQUENCE [LARGE SCALE GENOMIC DNA]</scope>
    <source>
        <strain evidence="7 10">JCM 18113</strain>
    </source>
</reference>
<dbReference type="NCBIfam" id="NF038342">
    <property type="entry name" value="FACL_FadD6"/>
    <property type="match status" value="1"/>
</dbReference>
<evidence type="ECO:0000313" key="8">
    <source>
        <dbReference type="EMBL" id="ORB05671.1"/>
    </source>
</evidence>
<evidence type="ECO:0000259" key="6">
    <source>
        <dbReference type="Pfam" id="PF13193"/>
    </source>
</evidence>
<dbReference type="GO" id="GO:0005324">
    <property type="term" value="F:long-chain fatty acid transmembrane transporter activity"/>
    <property type="evidence" value="ECO:0007669"/>
    <property type="project" value="TreeGrafter"/>
</dbReference>
<dbReference type="InterPro" id="IPR025110">
    <property type="entry name" value="AMP-bd_C"/>
</dbReference>
<dbReference type="NCBIfam" id="NF006134">
    <property type="entry name" value="PRK08279.1"/>
    <property type="match status" value="1"/>
</dbReference>
<keyword evidence="10" id="KW-1185">Reference proteome</keyword>
<dbReference type="Pfam" id="PF00501">
    <property type="entry name" value="AMP-binding"/>
    <property type="match status" value="1"/>
</dbReference>
<keyword evidence="2" id="KW-0436">Ligase</keyword>
<dbReference type="InterPro" id="IPR000873">
    <property type="entry name" value="AMP-dep_synth/lig_dom"/>
</dbReference>
<reference evidence="7" key="3">
    <citation type="submission" date="2020-02" db="EMBL/GenBank/DDBJ databases">
        <authorList>
            <person name="Matsumoto Y."/>
            <person name="Kinjo T."/>
            <person name="Motooka D."/>
            <person name="Nabeya D."/>
            <person name="Jung N."/>
            <person name="Uechi K."/>
            <person name="Horii T."/>
            <person name="Iida T."/>
            <person name="Fujita J."/>
            <person name="Nakamura S."/>
        </authorList>
    </citation>
    <scope>NUCLEOTIDE SEQUENCE</scope>
    <source>
        <strain evidence="7">JCM 18113</strain>
    </source>
</reference>
<gene>
    <name evidence="7" type="primary">fadD6</name>
    <name evidence="8" type="ORF">BST30_13570</name>
    <name evidence="7" type="ORF">MMAN_27430</name>
</gene>
<dbReference type="Proteomes" id="UP000192760">
    <property type="component" value="Unassembled WGS sequence"/>
</dbReference>
<proteinExistence type="inferred from homology"/>
<evidence type="ECO:0000256" key="3">
    <source>
        <dbReference type="ARBA" id="ARBA00022741"/>
    </source>
</evidence>
<evidence type="ECO:0000256" key="4">
    <source>
        <dbReference type="ARBA" id="ARBA00022840"/>
    </source>
</evidence>
<evidence type="ECO:0000256" key="1">
    <source>
        <dbReference type="ARBA" id="ARBA00006432"/>
    </source>
</evidence>
<dbReference type="InterPro" id="IPR045851">
    <property type="entry name" value="AMP-bd_C_sf"/>
</dbReference>
<dbReference type="Gene3D" id="3.30.300.30">
    <property type="match status" value="1"/>
</dbReference>
<dbReference type="PANTHER" id="PTHR43107">
    <property type="entry name" value="LONG-CHAIN FATTY ACID TRANSPORT PROTEIN"/>
    <property type="match status" value="1"/>
</dbReference>
<dbReference type="Gene3D" id="3.40.50.12780">
    <property type="entry name" value="N-terminal domain of ligase-like"/>
    <property type="match status" value="1"/>
</dbReference>
<dbReference type="GO" id="GO:0005886">
    <property type="term" value="C:plasma membrane"/>
    <property type="evidence" value="ECO:0007669"/>
    <property type="project" value="TreeGrafter"/>
</dbReference>
<dbReference type="InterPro" id="IPR020845">
    <property type="entry name" value="AMP-binding_CS"/>
</dbReference>
<feature type="domain" description="AMP-binding enzyme C-terminal" evidence="6">
    <location>
        <begin position="470"/>
        <end position="546"/>
    </location>
</feature>
<reference evidence="8 9" key="1">
    <citation type="submission" date="2017-02" db="EMBL/GenBank/DDBJ databases">
        <title>The new phylogeny of genus Mycobacterium.</title>
        <authorList>
            <person name="Tortoli E."/>
            <person name="Trovato A."/>
            <person name="Cirillo D.M."/>
        </authorList>
    </citation>
    <scope>NUCLEOTIDE SEQUENCE [LARGE SCALE GENOMIC DNA]</scope>
    <source>
        <strain evidence="8 9">DSM 45255</strain>
    </source>
</reference>
<dbReference type="InterPro" id="IPR042099">
    <property type="entry name" value="ANL_N_sf"/>
</dbReference>
<evidence type="ECO:0000256" key="2">
    <source>
        <dbReference type="ARBA" id="ARBA00022598"/>
    </source>
</evidence>
<dbReference type="PANTHER" id="PTHR43107:SF15">
    <property type="entry name" value="FATTY ACID TRANSPORT PROTEIN 3, ISOFORM A"/>
    <property type="match status" value="1"/>
</dbReference>
<dbReference type="AlphaFoldDB" id="A0A1X0FV65"/>
<comment type="similarity">
    <text evidence="1">Belongs to the ATP-dependent AMP-binding enzyme family.</text>
</comment>
<dbReference type="SUPFAM" id="SSF56801">
    <property type="entry name" value="Acetyl-CoA synthetase-like"/>
    <property type="match status" value="1"/>
</dbReference>
<evidence type="ECO:0000313" key="7">
    <source>
        <dbReference type="EMBL" id="BBY38609.1"/>
    </source>
</evidence>
<dbReference type="EMBL" id="MVHW01000013">
    <property type="protein sequence ID" value="ORB05671.1"/>
    <property type="molecule type" value="Genomic_DNA"/>
</dbReference>
<keyword evidence="4" id="KW-0067">ATP-binding</keyword>
<evidence type="ECO:0000313" key="9">
    <source>
        <dbReference type="Proteomes" id="UP000192760"/>
    </source>
</evidence>
<dbReference type="Proteomes" id="UP000465812">
    <property type="component" value="Chromosome"/>
</dbReference>
<evidence type="ECO:0000313" key="10">
    <source>
        <dbReference type="Proteomes" id="UP000465812"/>
    </source>
</evidence>